<evidence type="ECO:0000313" key="8">
    <source>
        <dbReference type="EMBL" id="KKU40489.1"/>
    </source>
</evidence>
<gene>
    <name evidence="8" type="ORF">UX55_C0005G0002</name>
</gene>
<evidence type="ECO:0000256" key="5">
    <source>
        <dbReference type="PIRSR" id="PIRSR600223-1"/>
    </source>
</evidence>
<dbReference type="EC" id="3.4.21.89" evidence="3 6"/>
<name>A0A0G1Q654_9BACT</name>
<evidence type="ECO:0000256" key="2">
    <source>
        <dbReference type="ARBA" id="ARBA00009370"/>
    </source>
</evidence>
<evidence type="ECO:0000313" key="9">
    <source>
        <dbReference type="Proteomes" id="UP000034202"/>
    </source>
</evidence>
<dbReference type="PATRIC" id="fig|1618625.3.peg.63"/>
<dbReference type="PROSITE" id="PS00761">
    <property type="entry name" value="SPASE_I_3"/>
    <property type="match status" value="1"/>
</dbReference>
<keyword evidence="4 6" id="KW-0378">Hydrolase</keyword>
<evidence type="ECO:0000256" key="4">
    <source>
        <dbReference type="ARBA" id="ARBA00022801"/>
    </source>
</evidence>
<keyword evidence="6" id="KW-0472">Membrane</keyword>
<dbReference type="GO" id="GO:0016020">
    <property type="term" value="C:membrane"/>
    <property type="evidence" value="ECO:0007669"/>
    <property type="project" value="UniProtKB-SubCell"/>
</dbReference>
<dbReference type="InterPro" id="IPR019757">
    <property type="entry name" value="Pept_S26A_signal_pept_1_Lys-AS"/>
</dbReference>
<protein>
    <recommendedName>
        <fullName evidence="3 6">Signal peptidase I</fullName>
        <ecNumber evidence="3 6">3.4.21.89</ecNumber>
    </recommendedName>
</protein>
<keyword evidence="6" id="KW-1133">Transmembrane helix</keyword>
<evidence type="ECO:0000256" key="3">
    <source>
        <dbReference type="ARBA" id="ARBA00013208"/>
    </source>
</evidence>
<dbReference type="AlphaFoldDB" id="A0A0G1Q654"/>
<dbReference type="GO" id="GO:0009003">
    <property type="term" value="F:signal peptidase activity"/>
    <property type="evidence" value="ECO:0007669"/>
    <property type="project" value="UniProtKB-EC"/>
</dbReference>
<dbReference type="CDD" id="cd06530">
    <property type="entry name" value="S26_SPase_I"/>
    <property type="match status" value="1"/>
</dbReference>
<sequence length="185" mass="21524">MNFLRQIKIFLWEITKLTVISLLIVGPIRYFVIQPFFVRGASMEPNFYDRDYLIVDEISYRFSEPKRGDVIVLKYPQDTSQYFIKRIIGLPGERVKIEGGIVKIFNRNQPEGFVLDESAYLRGRITRGDLDASLGSDDYFVLGDNRDFSLDSRRFGKLSGSYIVGRTWLRAWPINKAQAFETPNY</sequence>
<evidence type="ECO:0000256" key="6">
    <source>
        <dbReference type="RuleBase" id="RU362042"/>
    </source>
</evidence>
<keyword evidence="6" id="KW-0645">Protease</keyword>
<keyword evidence="6" id="KW-0812">Transmembrane</keyword>
<comment type="caution">
    <text evidence="8">The sequence shown here is derived from an EMBL/GenBank/DDBJ whole genome shotgun (WGS) entry which is preliminary data.</text>
</comment>
<feature type="domain" description="Peptidase S26" evidence="7">
    <location>
        <begin position="12"/>
        <end position="172"/>
    </location>
</feature>
<dbReference type="PANTHER" id="PTHR43390">
    <property type="entry name" value="SIGNAL PEPTIDASE I"/>
    <property type="match status" value="1"/>
</dbReference>
<proteinExistence type="inferred from homology"/>
<dbReference type="InterPro" id="IPR000223">
    <property type="entry name" value="Pept_S26A_signal_pept_1"/>
</dbReference>
<dbReference type="GO" id="GO:0004252">
    <property type="term" value="F:serine-type endopeptidase activity"/>
    <property type="evidence" value="ECO:0007669"/>
    <property type="project" value="InterPro"/>
</dbReference>
<evidence type="ECO:0000259" key="7">
    <source>
        <dbReference type="Pfam" id="PF10502"/>
    </source>
</evidence>
<dbReference type="Gene3D" id="2.10.109.10">
    <property type="entry name" value="Umud Fragment, subunit A"/>
    <property type="match status" value="1"/>
</dbReference>
<dbReference type="PANTHER" id="PTHR43390:SF1">
    <property type="entry name" value="CHLOROPLAST PROCESSING PEPTIDASE"/>
    <property type="match status" value="1"/>
</dbReference>
<dbReference type="NCBIfam" id="TIGR02227">
    <property type="entry name" value="sigpep_I_bact"/>
    <property type="match status" value="1"/>
</dbReference>
<accession>A0A0G1Q654</accession>
<comment type="catalytic activity">
    <reaction evidence="1 6">
        <text>Cleavage of hydrophobic, N-terminal signal or leader sequences from secreted and periplasmic proteins.</text>
        <dbReference type="EC" id="3.4.21.89"/>
    </reaction>
</comment>
<feature type="transmembrane region" description="Helical" evidence="6">
    <location>
        <begin position="9"/>
        <end position="32"/>
    </location>
</feature>
<comment type="similarity">
    <text evidence="2 6">Belongs to the peptidase S26 family.</text>
</comment>
<dbReference type="InterPro" id="IPR019533">
    <property type="entry name" value="Peptidase_S26"/>
</dbReference>
<dbReference type="GO" id="GO:0006465">
    <property type="term" value="P:signal peptide processing"/>
    <property type="evidence" value="ECO:0007669"/>
    <property type="project" value="InterPro"/>
</dbReference>
<comment type="subcellular location">
    <subcellularLocation>
        <location evidence="6">Membrane</location>
        <topology evidence="6">Single-pass type II membrane protein</topology>
    </subcellularLocation>
</comment>
<dbReference type="Proteomes" id="UP000034202">
    <property type="component" value="Unassembled WGS sequence"/>
</dbReference>
<dbReference type="InterPro" id="IPR019758">
    <property type="entry name" value="Pept_S26A_signal_pept_1_CS"/>
</dbReference>
<reference evidence="8 9" key="1">
    <citation type="journal article" date="2015" name="Nature">
        <title>rRNA introns, odd ribosomes, and small enigmatic genomes across a large radiation of phyla.</title>
        <authorList>
            <person name="Brown C.T."/>
            <person name="Hug L.A."/>
            <person name="Thomas B.C."/>
            <person name="Sharon I."/>
            <person name="Castelle C.J."/>
            <person name="Singh A."/>
            <person name="Wilkins M.J."/>
            <person name="Williams K.H."/>
            <person name="Banfield J.F."/>
        </authorList>
    </citation>
    <scope>NUCLEOTIDE SEQUENCE [LARGE SCALE GENOMIC DNA]</scope>
</reference>
<feature type="active site" evidence="5">
    <location>
        <position position="85"/>
    </location>
</feature>
<dbReference type="SUPFAM" id="SSF51306">
    <property type="entry name" value="LexA/Signal peptidase"/>
    <property type="match status" value="1"/>
</dbReference>
<organism evidence="8 9">
    <name type="scientific">Candidatus Azambacteria bacterium GW2011_GWE2_46_45</name>
    <dbReference type="NCBI Taxonomy" id="1618625"/>
    <lineage>
        <taxon>Bacteria</taxon>
        <taxon>Candidatus Azamiibacteriota</taxon>
    </lineage>
</organism>
<feature type="active site" evidence="5">
    <location>
        <position position="42"/>
    </location>
</feature>
<dbReference type="PRINTS" id="PR00727">
    <property type="entry name" value="LEADERPTASE"/>
</dbReference>
<dbReference type="InterPro" id="IPR036286">
    <property type="entry name" value="LexA/Signal_pep-like_sf"/>
</dbReference>
<evidence type="ECO:0000256" key="1">
    <source>
        <dbReference type="ARBA" id="ARBA00000677"/>
    </source>
</evidence>
<dbReference type="PROSITE" id="PS00760">
    <property type="entry name" value="SPASE_I_2"/>
    <property type="match status" value="1"/>
</dbReference>
<dbReference type="EMBL" id="LCMQ01000005">
    <property type="protein sequence ID" value="KKU40489.1"/>
    <property type="molecule type" value="Genomic_DNA"/>
</dbReference>
<dbReference type="Pfam" id="PF10502">
    <property type="entry name" value="Peptidase_S26"/>
    <property type="match status" value="1"/>
</dbReference>